<evidence type="ECO:0000256" key="1">
    <source>
        <dbReference type="SAM" id="MobiDB-lite"/>
    </source>
</evidence>
<dbReference type="HOGENOM" id="CLU_2500294_0_0_1"/>
<dbReference type="EMBL" id="CH479185">
    <property type="protein sequence ID" value="EDW37963.1"/>
    <property type="molecule type" value="Genomic_DNA"/>
</dbReference>
<accession>B4GM89</accession>
<name>B4GM89_DROPE</name>
<feature type="compositionally biased region" description="Basic and acidic residues" evidence="1">
    <location>
        <begin position="1"/>
        <end position="22"/>
    </location>
</feature>
<dbReference type="Proteomes" id="UP000008744">
    <property type="component" value="Unassembled WGS sequence"/>
</dbReference>
<reference evidence="2 3" key="1">
    <citation type="journal article" date="2007" name="Nature">
        <title>Evolution of genes and genomes on the Drosophila phylogeny.</title>
        <authorList>
            <consortium name="Drosophila 12 Genomes Consortium"/>
            <person name="Clark A.G."/>
            <person name="Eisen M.B."/>
            <person name="Smith D.R."/>
            <person name="Bergman C.M."/>
            <person name="Oliver B."/>
            <person name="Markow T.A."/>
            <person name="Kaufman T.C."/>
            <person name="Kellis M."/>
            <person name="Gelbart W."/>
            <person name="Iyer V.N."/>
            <person name="Pollard D.A."/>
            <person name="Sackton T.B."/>
            <person name="Larracuente A.M."/>
            <person name="Singh N.D."/>
            <person name="Abad J.P."/>
            <person name="Abt D.N."/>
            <person name="Adryan B."/>
            <person name="Aguade M."/>
            <person name="Akashi H."/>
            <person name="Anderson W.W."/>
            <person name="Aquadro C.F."/>
            <person name="Ardell D.H."/>
            <person name="Arguello R."/>
            <person name="Artieri C.G."/>
            <person name="Barbash D.A."/>
            <person name="Barker D."/>
            <person name="Barsanti P."/>
            <person name="Batterham P."/>
            <person name="Batzoglou S."/>
            <person name="Begun D."/>
            <person name="Bhutkar A."/>
            <person name="Blanco E."/>
            <person name="Bosak S.A."/>
            <person name="Bradley R.K."/>
            <person name="Brand A.D."/>
            <person name="Brent M.R."/>
            <person name="Brooks A.N."/>
            <person name="Brown R.H."/>
            <person name="Butlin R.K."/>
            <person name="Caggese C."/>
            <person name="Calvi B.R."/>
            <person name="Bernardo de Carvalho A."/>
            <person name="Caspi A."/>
            <person name="Castrezana S."/>
            <person name="Celniker S.E."/>
            <person name="Chang J.L."/>
            <person name="Chapple C."/>
            <person name="Chatterji S."/>
            <person name="Chinwalla A."/>
            <person name="Civetta A."/>
            <person name="Clifton S.W."/>
            <person name="Comeron J.M."/>
            <person name="Costello J.C."/>
            <person name="Coyne J.A."/>
            <person name="Daub J."/>
            <person name="David R.G."/>
            <person name="Delcher A.L."/>
            <person name="Delehaunty K."/>
            <person name="Do C.B."/>
            <person name="Ebling H."/>
            <person name="Edwards K."/>
            <person name="Eickbush T."/>
            <person name="Evans J.D."/>
            <person name="Filipski A."/>
            <person name="Findeiss S."/>
            <person name="Freyhult E."/>
            <person name="Fulton L."/>
            <person name="Fulton R."/>
            <person name="Garcia A.C."/>
            <person name="Gardiner A."/>
            <person name="Garfield D.A."/>
            <person name="Garvin B.E."/>
            <person name="Gibson G."/>
            <person name="Gilbert D."/>
            <person name="Gnerre S."/>
            <person name="Godfrey J."/>
            <person name="Good R."/>
            <person name="Gotea V."/>
            <person name="Gravely B."/>
            <person name="Greenberg A.J."/>
            <person name="Griffiths-Jones S."/>
            <person name="Gross S."/>
            <person name="Guigo R."/>
            <person name="Gustafson E.A."/>
            <person name="Haerty W."/>
            <person name="Hahn M.W."/>
            <person name="Halligan D.L."/>
            <person name="Halpern A.L."/>
            <person name="Halter G.M."/>
            <person name="Han M.V."/>
            <person name="Heger A."/>
            <person name="Hillier L."/>
            <person name="Hinrichs A.S."/>
            <person name="Holmes I."/>
            <person name="Hoskins R.A."/>
            <person name="Hubisz M.J."/>
            <person name="Hultmark D."/>
            <person name="Huntley M.A."/>
            <person name="Jaffe D.B."/>
            <person name="Jagadeeshan S."/>
            <person name="Jeck W.R."/>
            <person name="Johnson J."/>
            <person name="Jones C.D."/>
            <person name="Jordan W.C."/>
            <person name="Karpen G.H."/>
            <person name="Kataoka E."/>
            <person name="Keightley P.D."/>
            <person name="Kheradpour P."/>
            <person name="Kirkness E.F."/>
            <person name="Koerich L.B."/>
            <person name="Kristiansen K."/>
            <person name="Kudrna D."/>
            <person name="Kulathinal R.J."/>
            <person name="Kumar S."/>
            <person name="Kwok R."/>
            <person name="Lander E."/>
            <person name="Langley C.H."/>
            <person name="Lapoint R."/>
            <person name="Lazzaro B.P."/>
            <person name="Lee S.J."/>
            <person name="Levesque L."/>
            <person name="Li R."/>
            <person name="Lin C.F."/>
            <person name="Lin M.F."/>
            <person name="Lindblad-Toh K."/>
            <person name="Llopart A."/>
            <person name="Long M."/>
            <person name="Low L."/>
            <person name="Lozovsky E."/>
            <person name="Lu J."/>
            <person name="Luo M."/>
            <person name="Machado C.A."/>
            <person name="Makalowski W."/>
            <person name="Marzo M."/>
            <person name="Matsuda M."/>
            <person name="Matzkin L."/>
            <person name="McAllister B."/>
            <person name="McBride C.S."/>
            <person name="McKernan B."/>
            <person name="McKernan K."/>
            <person name="Mendez-Lago M."/>
            <person name="Minx P."/>
            <person name="Mollenhauer M.U."/>
            <person name="Montooth K."/>
            <person name="Mount S.M."/>
            <person name="Mu X."/>
            <person name="Myers E."/>
            <person name="Negre B."/>
            <person name="Newfeld S."/>
            <person name="Nielsen R."/>
            <person name="Noor M.A."/>
            <person name="O'Grady P."/>
            <person name="Pachter L."/>
            <person name="Papaceit M."/>
            <person name="Parisi M.J."/>
            <person name="Parisi M."/>
            <person name="Parts L."/>
            <person name="Pedersen J.S."/>
            <person name="Pesole G."/>
            <person name="Phillippy A.M."/>
            <person name="Ponting C.P."/>
            <person name="Pop M."/>
            <person name="Porcelli D."/>
            <person name="Powell J.R."/>
            <person name="Prohaska S."/>
            <person name="Pruitt K."/>
            <person name="Puig M."/>
            <person name="Quesneville H."/>
            <person name="Ram K.R."/>
            <person name="Rand D."/>
            <person name="Rasmussen M.D."/>
            <person name="Reed L.K."/>
            <person name="Reenan R."/>
            <person name="Reily A."/>
            <person name="Remington K.A."/>
            <person name="Rieger T.T."/>
            <person name="Ritchie M.G."/>
            <person name="Robin C."/>
            <person name="Rogers Y.H."/>
            <person name="Rohde C."/>
            <person name="Rozas J."/>
            <person name="Rubenfield M.J."/>
            <person name="Ruiz A."/>
            <person name="Russo S."/>
            <person name="Salzberg S.L."/>
            <person name="Sanchez-Gracia A."/>
            <person name="Saranga D.J."/>
            <person name="Sato H."/>
            <person name="Schaeffer S.W."/>
            <person name="Schatz M.C."/>
            <person name="Schlenke T."/>
            <person name="Schwartz R."/>
            <person name="Segarra C."/>
            <person name="Singh R.S."/>
            <person name="Sirot L."/>
            <person name="Sirota M."/>
            <person name="Sisneros N.B."/>
            <person name="Smith C.D."/>
            <person name="Smith T.F."/>
            <person name="Spieth J."/>
            <person name="Stage D.E."/>
            <person name="Stark A."/>
            <person name="Stephan W."/>
            <person name="Strausberg R.L."/>
            <person name="Strempel S."/>
            <person name="Sturgill D."/>
            <person name="Sutton G."/>
            <person name="Sutton G.G."/>
            <person name="Tao W."/>
            <person name="Teichmann S."/>
            <person name="Tobari Y.N."/>
            <person name="Tomimura Y."/>
            <person name="Tsolas J.M."/>
            <person name="Valente V.L."/>
            <person name="Venter E."/>
            <person name="Venter J.C."/>
            <person name="Vicario S."/>
            <person name="Vieira F.G."/>
            <person name="Vilella A.J."/>
            <person name="Villasante A."/>
            <person name="Walenz B."/>
            <person name="Wang J."/>
            <person name="Wasserman M."/>
            <person name="Watts T."/>
            <person name="Wilson D."/>
            <person name="Wilson R.K."/>
            <person name="Wing R.A."/>
            <person name="Wolfner M.F."/>
            <person name="Wong A."/>
            <person name="Wong G.K."/>
            <person name="Wu C.I."/>
            <person name="Wu G."/>
            <person name="Yamamoto D."/>
            <person name="Yang H.P."/>
            <person name="Yang S.P."/>
            <person name="Yorke J.A."/>
            <person name="Yoshida K."/>
            <person name="Zdobnov E."/>
            <person name="Zhang P."/>
            <person name="Zhang Y."/>
            <person name="Zimin A.V."/>
            <person name="Baldwin J."/>
            <person name="Abdouelleil A."/>
            <person name="Abdulkadir J."/>
            <person name="Abebe A."/>
            <person name="Abera B."/>
            <person name="Abreu J."/>
            <person name="Acer S.C."/>
            <person name="Aftuck L."/>
            <person name="Alexander A."/>
            <person name="An P."/>
            <person name="Anderson E."/>
            <person name="Anderson S."/>
            <person name="Arachi H."/>
            <person name="Azer M."/>
            <person name="Bachantsang P."/>
            <person name="Barry A."/>
            <person name="Bayul T."/>
            <person name="Berlin A."/>
            <person name="Bessette D."/>
            <person name="Bloom T."/>
            <person name="Blye J."/>
            <person name="Boguslavskiy L."/>
            <person name="Bonnet C."/>
            <person name="Boukhgalter B."/>
            <person name="Bourzgui I."/>
            <person name="Brown A."/>
            <person name="Cahill P."/>
            <person name="Channer S."/>
            <person name="Cheshatsang Y."/>
            <person name="Chuda L."/>
            <person name="Citroen M."/>
            <person name="Collymore A."/>
            <person name="Cooke P."/>
            <person name="Costello M."/>
            <person name="D'Aco K."/>
            <person name="Daza R."/>
            <person name="De Haan G."/>
            <person name="DeGray S."/>
            <person name="DeMaso C."/>
            <person name="Dhargay N."/>
            <person name="Dooley K."/>
            <person name="Dooley E."/>
            <person name="Doricent M."/>
            <person name="Dorje P."/>
            <person name="Dorjee K."/>
            <person name="Dupes A."/>
            <person name="Elong R."/>
            <person name="Falk J."/>
            <person name="Farina A."/>
            <person name="Faro S."/>
            <person name="Ferguson D."/>
            <person name="Fisher S."/>
            <person name="Foley C.D."/>
            <person name="Franke A."/>
            <person name="Friedrich D."/>
            <person name="Gadbois L."/>
            <person name="Gearin G."/>
            <person name="Gearin C.R."/>
            <person name="Giannoukos G."/>
            <person name="Goode T."/>
            <person name="Graham J."/>
            <person name="Grandbois E."/>
            <person name="Grewal S."/>
            <person name="Gyaltsen K."/>
            <person name="Hafez N."/>
            <person name="Hagos B."/>
            <person name="Hall J."/>
            <person name="Henson C."/>
            <person name="Hollinger A."/>
            <person name="Honan T."/>
            <person name="Huard M.D."/>
            <person name="Hughes L."/>
            <person name="Hurhula B."/>
            <person name="Husby M.E."/>
            <person name="Kamat A."/>
            <person name="Kanga B."/>
            <person name="Kashin S."/>
            <person name="Khazanovich D."/>
            <person name="Kisner P."/>
            <person name="Lance K."/>
            <person name="Lara M."/>
            <person name="Lee W."/>
            <person name="Lennon N."/>
            <person name="Letendre F."/>
            <person name="LeVine R."/>
            <person name="Lipovsky A."/>
            <person name="Liu X."/>
            <person name="Liu J."/>
            <person name="Liu S."/>
            <person name="Lokyitsang T."/>
            <person name="Lokyitsang Y."/>
            <person name="Lubonja R."/>
            <person name="Lui A."/>
            <person name="MacDonald P."/>
            <person name="Magnisalis V."/>
            <person name="Maru K."/>
            <person name="Matthews C."/>
            <person name="McCusker W."/>
            <person name="McDonough S."/>
            <person name="Mehta T."/>
            <person name="Meldrim J."/>
            <person name="Meneus L."/>
            <person name="Mihai O."/>
            <person name="Mihalev A."/>
            <person name="Mihova T."/>
            <person name="Mittelman R."/>
            <person name="Mlenga V."/>
            <person name="Montmayeur A."/>
            <person name="Mulrain L."/>
            <person name="Navidi A."/>
            <person name="Naylor J."/>
            <person name="Negash T."/>
            <person name="Nguyen T."/>
            <person name="Nguyen N."/>
            <person name="Nicol R."/>
            <person name="Norbu C."/>
            <person name="Norbu N."/>
            <person name="Novod N."/>
            <person name="O'Neill B."/>
            <person name="Osman S."/>
            <person name="Markiewicz E."/>
            <person name="Oyono O.L."/>
            <person name="Patti C."/>
            <person name="Phunkhang P."/>
            <person name="Pierre F."/>
            <person name="Priest M."/>
            <person name="Raghuraman S."/>
            <person name="Rege F."/>
            <person name="Reyes R."/>
            <person name="Rise C."/>
            <person name="Rogov P."/>
            <person name="Ross K."/>
            <person name="Ryan E."/>
            <person name="Settipalli S."/>
            <person name="Shea T."/>
            <person name="Sherpa N."/>
            <person name="Shi L."/>
            <person name="Shih D."/>
            <person name="Sparrow T."/>
            <person name="Spaulding J."/>
            <person name="Stalker J."/>
            <person name="Stange-Thomann N."/>
            <person name="Stavropoulos S."/>
            <person name="Stone C."/>
            <person name="Strader C."/>
            <person name="Tesfaye S."/>
            <person name="Thomson T."/>
            <person name="Thoulutsang Y."/>
            <person name="Thoulutsang D."/>
            <person name="Topham K."/>
            <person name="Topping I."/>
            <person name="Tsamla T."/>
            <person name="Vassiliev H."/>
            <person name="Vo A."/>
            <person name="Wangchuk T."/>
            <person name="Wangdi T."/>
            <person name="Weiand M."/>
            <person name="Wilkinson J."/>
            <person name="Wilson A."/>
            <person name="Yadav S."/>
            <person name="Young G."/>
            <person name="Yu Q."/>
            <person name="Zembek L."/>
            <person name="Zhong D."/>
            <person name="Zimmer A."/>
            <person name="Zwirko Z."/>
            <person name="Jaffe D.B."/>
            <person name="Alvarez P."/>
            <person name="Brockman W."/>
            <person name="Butler J."/>
            <person name="Chin C."/>
            <person name="Gnerre S."/>
            <person name="Grabherr M."/>
            <person name="Kleber M."/>
            <person name="Mauceli E."/>
            <person name="MacCallum I."/>
        </authorList>
    </citation>
    <scope>NUCLEOTIDE SEQUENCE [LARGE SCALE GENOMIC DNA]</scope>
    <source>
        <strain evidence="3">MSH-3 / Tucson 14011-0111.49</strain>
    </source>
</reference>
<evidence type="ECO:0000313" key="2">
    <source>
        <dbReference type="EMBL" id="EDW37963.1"/>
    </source>
</evidence>
<feature type="region of interest" description="Disordered" evidence="1">
    <location>
        <begin position="37"/>
        <end position="65"/>
    </location>
</feature>
<proteinExistence type="predicted"/>
<organism evidence="3">
    <name type="scientific">Drosophila persimilis</name>
    <name type="common">Fruit fly</name>
    <dbReference type="NCBI Taxonomy" id="7234"/>
    <lineage>
        <taxon>Eukaryota</taxon>
        <taxon>Metazoa</taxon>
        <taxon>Ecdysozoa</taxon>
        <taxon>Arthropoda</taxon>
        <taxon>Hexapoda</taxon>
        <taxon>Insecta</taxon>
        <taxon>Pterygota</taxon>
        <taxon>Neoptera</taxon>
        <taxon>Endopterygota</taxon>
        <taxon>Diptera</taxon>
        <taxon>Brachycera</taxon>
        <taxon>Muscomorpha</taxon>
        <taxon>Ephydroidea</taxon>
        <taxon>Drosophilidae</taxon>
        <taxon>Drosophila</taxon>
        <taxon>Sophophora</taxon>
    </lineage>
</organism>
<feature type="region of interest" description="Disordered" evidence="1">
    <location>
        <begin position="1"/>
        <end position="24"/>
    </location>
</feature>
<gene>
    <name evidence="2" type="primary">Dper\GL12294</name>
    <name evidence="2" type="ORF">Dper_GL12294</name>
</gene>
<protein>
    <submittedName>
        <fullName evidence="2">GL12294</fullName>
    </submittedName>
</protein>
<sequence length="86" mass="9252">MTKEQRNASRGDAEEGKPELSPKDAFAFALANVDVDANGDSMPATRDSKTLRYEQNQSTERSVPAATLGSSLAPVTTFLQLSSTKF</sequence>
<evidence type="ECO:0000313" key="3">
    <source>
        <dbReference type="Proteomes" id="UP000008744"/>
    </source>
</evidence>
<keyword evidence="3" id="KW-1185">Reference proteome</keyword>
<dbReference type="AlphaFoldDB" id="B4GM89"/>